<dbReference type="InParanoid" id="D8SVE1"/>
<dbReference type="PANTHER" id="PTHR37612:SF20">
    <property type="entry name" value="PER-HEXAMER REPEAT PROTEIN 5-RELATED"/>
    <property type="match status" value="1"/>
</dbReference>
<accession>D8SVE1</accession>
<protein>
    <submittedName>
        <fullName evidence="3">Uncharacterized protein</fullName>
    </submittedName>
</protein>
<dbReference type="HOGENOM" id="CLU_901385_0_0_1"/>
<dbReference type="EMBL" id="GL377645">
    <property type="protein sequence ID" value="EFJ11655.1"/>
    <property type="molecule type" value="Genomic_DNA"/>
</dbReference>
<feature type="compositionally biased region" description="Gly residues" evidence="1">
    <location>
        <begin position="113"/>
        <end position="123"/>
    </location>
</feature>
<feature type="region of interest" description="Disordered" evidence="1">
    <location>
        <begin position="113"/>
        <end position="142"/>
    </location>
</feature>
<evidence type="ECO:0000313" key="4">
    <source>
        <dbReference type="Proteomes" id="UP000001514"/>
    </source>
</evidence>
<keyword evidence="4" id="KW-1185">Reference proteome</keyword>
<dbReference type="KEGG" id="smo:SELMODRAFT_446932"/>
<gene>
    <name evidence="3" type="ORF">SELMODRAFT_446932</name>
</gene>
<feature type="compositionally biased region" description="Basic residues" evidence="1">
    <location>
        <begin position="50"/>
        <end position="61"/>
    </location>
</feature>
<reference evidence="3 4" key="1">
    <citation type="journal article" date="2011" name="Science">
        <title>The Selaginella genome identifies genetic changes associated with the evolution of vascular plants.</title>
        <authorList>
            <person name="Banks J.A."/>
            <person name="Nishiyama T."/>
            <person name="Hasebe M."/>
            <person name="Bowman J.L."/>
            <person name="Gribskov M."/>
            <person name="dePamphilis C."/>
            <person name="Albert V.A."/>
            <person name="Aono N."/>
            <person name="Aoyama T."/>
            <person name="Ambrose B.A."/>
            <person name="Ashton N.W."/>
            <person name="Axtell M.J."/>
            <person name="Barker E."/>
            <person name="Barker M.S."/>
            <person name="Bennetzen J.L."/>
            <person name="Bonawitz N.D."/>
            <person name="Chapple C."/>
            <person name="Cheng C."/>
            <person name="Correa L.G."/>
            <person name="Dacre M."/>
            <person name="DeBarry J."/>
            <person name="Dreyer I."/>
            <person name="Elias M."/>
            <person name="Engstrom E.M."/>
            <person name="Estelle M."/>
            <person name="Feng L."/>
            <person name="Finet C."/>
            <person name="Floyd S.K."/>
            <person name="Frommer W.B."/>
            <person name="Fujita T."/>
            <person name="Gramzow L."/>
            <person name="Gutensohn M."/>
            <person name="Harholt J."/>
            <person name="Hattori M."/>
            <person name="Heyl A."/>
            <person name="Hirai T."/>
            <person name="Hiwatashi Y."/>
            <person name="Ishikawa M."/>
            <person name="Iwata M."/>
            <person name="Karol K.G."/>
            <person name="Koehler B."/>
            <person name="Kolukisaoglu U."/>
            <person name="Kubo M."/>
            <person name="Kurata T."/>
            <person name="Lalonde S."/>
            <person name="Li K."/>
            <person name="Li Y."/>
            <person name="Litt A."/>
            <person name="Lyons E."/>
            <person name="Manning G."/>
            <person name="Maruyama T."/>
            <person name="Michael T.P."/>
            <person name="Mikami K."/>
            <person name="Miyazaki S."/>
            <person name="Morinaga S."/>
            <person name="Murata T."/>
            <person name="Mueller-Roeber B."/>
            <person name="Nelson D.R."/>
            <person name="Obara M."/>
            <person name="Oguri Y."/>
            <person name="Olmstead R.G."/>
            <person name="Onodera N."/>
            <person name="Petersen B.L."/>
            <person name="Pils B."/>
            <person name="Prigge M."/>
            <person name="Rensing S.A."/>
            <person name="Riano-Pachon D.M."/>
            <person name="Roberts A.W."/>
            <person name="Sato Y."/>
            <person name="Scheller H.V."/>
            <person name="Schulz B."/>
            <person name="Schulz C."/>
            <person name="Shakirov E.V."/>
            <person name="Shibagaki N."/>
            <person name="Shinohara N."/>
            <person name="Shippen D.E."/>
            <person name="Soerensen I."/>
            <person name="Sotooka R."/>
            <person name="Sugimoto N."/>
            <person name="Sugita M."/>
            <person name="Sumikawa N."/>
            <person name="Tanurdzic M."/>
            <person name="Theissen G."/>
            <person name="Ulvskov P."/>
            <person name="Wakazuki S."/>
            <person name="Weng J.K."/>
            <person name="Willats W.W."/>
            <person name="Wipf D."/>
            <person name="Wolf P.G."/>
            <person name="Yang L."/>
            <person name="Zimmer A.D."/>
            <person name="Zhu Q."/>
            <person name="Mitros T."/>
            <person name="Hellsten U."/>
            <person name="Loque D."/>
            <person name="Otillar R."/>
            <person name="Salamov A."/>
            <person name="Schmutz J."/>
            <person name="Shapiro H."/>
            <person name="Lindquist E."/>
            <person name="Lucas S."/>
            <person name="Rokhsar D."/>
            <person name="Grigoriev I.V."/>
        </authorList>
    </citation>
    <scope>NUCLEOTIDE SEQUENCE [LARGE SCALE GENOMIC DNA]</scope>
</reference>
<evidence type="ECO:0000313" key="3">
    <source>
        <dbReference type="EMBL" id="EFJ11655.1"/>
    </source>
</evidence>
<dbReference type="InterPro" id="IPR052258">
    <property type="entry name" value="Diverse_Func_Domain-Protein"/>
</dbReference>
<sequence>MKTVAMKTVAVALLVLVVLEGIECRKQLEWEDEAQARTGFPAGGFVPAPRPRKNSHHHGSHGHTPDGSSYGSSSGSYSGDGSASGYGSGYGGGPGGGSGSGYGYGSSSGSGSTGYGYGSGQVPGAGSSSEDESHFPAASSRTCSSAKNVLLPNEMKIISSLGADASFPTALEFTSTADDAIPVAGSHLWLERRPGLIDPGFRQRCLNPQHDGQIRAASSEASSVEHELWELATSDRVSTPHHHRDVHSNCPSSVAVRASLHVESDLGARRRWQRLQFFLGREDHSDGNTVKNGERVGEDSCGAMWPLFL</sequence>
<keyword evidence="2" id="KW-0732">Signal</keyword>
<dbReference type="AlphaFoldDB" id="D8SVE1"/>
<name>D8SVE1_SELML</name>
<feature type="region of interest" description="Disordered" evidence="1">
    <location>
        <begin position="39"/>
        <end position="78"/>
    </location>
</feature>
<organism evidence="4">
    <name type="scientific">Selaginella moellendorffii</name>
    <name type="common">Spikemoss</name>
    <dbReference type="NCBI Taxonomy" id="88036"/>
    <lineage>
        <taxon>Eukaryota</taxon>
        <taxon>Viridiplantae</taxon>
        <taxon>Streptophyta</taxon>
        <taxon>Embryophyta</taxon>
        <taxon>Tracheophyta</taxon>
        <taxon>Lycopodiopsida</taxon>
        <taxon>Selaginellales</taxon>
        <taxon>Selaginellaceae</taxon>
        <taxon>Selaginella</taxon>
    </lineage>
</organism>
<evidence type="ECO:0000256" key="1">
    <source>
        <dbReference type="SAM" id="MobiDB-lite"/>
    </source>
</evidence>
<proteinExistence type="predicted"/>
<dbReference type="Proteomes" id="UP000001514">
    <property type="component" value="Unassembled WGS sequence"/>
</dbReference>
<dbReference type="Gramene" id="EFJ11655">
    <property type="protein sequence ID" value="EFJ11655"/>
    <property type="gene ID" value="SELMODRAFT_446932"/>
</dbReference>
<feature type="signal peptide" evidence="2">
    <location>
        <begin position="1"/>
        <end position="24"/>
    </location>
</feature>
<feature type="chain" id="PRO_5003123063" evidence="2">
    <location>
        <begin position="25"/>
        <end position="309"/>
    </location>
</feature>
<dbReference type="PANTHER" id="PTHR37612">
    <property type="entry name" value="FIBROIN HEAVY CHAIN FIB-H LIKE PROTEIN"/>
    <property type="match status" value="1"/>
</dbReference>
<feature type="compositionally biased region" description="Low complexity" evidence="1">
    <location>
        <begin position="67"/>
        <end position="78"/>
    </location>
</feature>
<evidence type="ECO:0000256" key="2">
    <source>
        <dbReference type="SAM" id="SignalP"/>
    </source>
</evidence>